<evidence type="ECO:0000256" key="12">
    <source>
        <dbReference type="SAM" id="MobiDB-lite"/>
    </source>
</evidence>
<dbReference type="FunFam" id="2.10.90.10:FF:000032">
    <property type="entry name" value="Artemin"/>
    <property type="match status" value="1"/>
</dbReference>
<evidence type="ECO:0000256" key="6">
    <source>
        <dbReference type="ARBA" id="ARBA00023157"/>
    </source>
</evidence>
<dbReference type="InParanoid" id="A0A6I8NW48"/>
<gene>
    <name evidence="15" type="primary">ARTN</name>
</gene>
<evidence type="ECO:0000259" key="14">
    <source>
        <dbReference type="PROSITE" id="PS51362"/>
    </source>
</evidence>
<evidence type="ECO:0000313" key="15">
    <source>
        <dbReference type="Ensembl" id="ENSOANP00000045569.1"/>
    </source>
</evidence>
<evidence type="ECO:0000256" key="10">
    <source>
        <dbReference type="ARBA" id="ARBA00074181"/>
    </source>
</evidence>
<dbReference type="GO" id="GO:0030116">
    <property type="term" value="F:glial cell-derived neurotrophic factor receptor binding"/>
    <property type="evidence" value="ECO:0007669"/>
    <property type="project" value="InterPro"/>
</dbReference>
<dbReference type="InterPro" id="IPR001839">
    <property type="entry name" value="TGF-b_C"/>
</dbReference>
<protein>
    <recommendedName>
        <fullName evidence="10">Artemin</fullName>
    </recommendedName>
</protein>
<organism evidence="15 16">
    <name type="scientific">Ornithorhynchus anatinus</name>
    <name type="common">Duckbill platypus</name>
    <dbReference type="NCBI Taxonomy" id="9258"/>
    <lineage>
        <taxon>Eukaryota</taxon>
        <taxon>Metazoa</taxon>
        <taxon>Chordata</taxon>
        <taxon>Craniata</taxon>
        <taxon>Vertebrata</taxon>
        <taxon>Euteleostomi</taxon>
        <taxon>Mammalia</taxon>
        <taxon>Monotremata</taxon>
        <taxon>Ornithorhynchidae</taxon>
        <taxon>Ornithorhynchus</taxon>
    </lineage>
</organism>
<dbReference type="Pfam" id="PF00019">
    <property type="entry name" value="TGF_beta"/>
    <property type="match status" value="1"/>
</dbReference>
<dbReference type="Gene3D" id="2.10.90.10">
    <property type="entry name" value="Cystine-knot cytokines"/>
    <property type="match status" value="1"/>
</dbReference>
<feature type="domain" description="TGF-beta family profile" evidence="14">
    <location>
        <begin position="104"/>
        <end position="228"/>
    </location>
</feature>
<dbReference type="Ensembl" id="ENSOANT00000070419.1">
    <property type="protein sequence ID" value="ENSOANP00000045569.1"/>
    <property type="gene ID" value="ENSOANG00000048084.1"/>
</dbReference>
<evidence type="ECO:0000256" key="13">
    <source>
        <dbReference type="SAM" id="SignalP"/>
    </source>
</evidence>
<evidence type="ECO:0000256" key="11">
    <source>
        <dbReference type="RuleBase" id="RU000354"/>
    </source>
</evidence>
<dbReference type="CDD" id="cd19381">
    <property type="entry name" value="TGF_beta_Artemin"/>
    <property type="match status" value="1"/>
</dbReference>
<dbReference type="FunCoup" id="A0A6I8NW48">
    <property type="interactions" value="432"/>
</dbReference>
<dbReference type="InterPro" id="IPR029034">
    <property type="entry name" value="Cystine-knot_cytokine"/>
</dbReference>
<dbReference type="InterPro" id="IPR043401">
    <property type="entry name" value="GDNF_fam"/>
</dbReference>
<evidence type="ECO:0000256" key="1">
    <source>
        <dbReference type="ARBA" id="ARBA00004613"/>
    </source>
</evidence>
<evidence type="ECO:0000256" key="9">
    <source>
        <dbReference type="ARBA" id="ARBA00063068"/>
    </source>
</evidence>
<reference evidence="15 16" key="1">
    <citation type="journal article" date="2008" name="Nature">
        <title>Genome analysis of the platypus reveals unique signatures of evolution.</title>
        <authorList>
            <person name="Warren W.C."/>
            <person name="Hillier L.W."/>
            <person name="Marshall Graves J.A."/>
            <person name="Birney E."/>
            <person name="Ponting C.P."/>
            <person name="Grutzner F."/>
            <person name="Belov K."/>
            <person name="Miller W."/>
            <person name="Clarke L."/>
            <person name="Chinwalla A.T."/>
            <person name="Yang S.P."/>
            <person name="Heger A."/>
            <person name="Locke D.P."/>
            <person name="Miethke P."/>
            <person name="Waters P.D."/>
            <person name="Veyrunes F."/>
            <person name="Fulton L."/>
            <person name="Fulton B."/>
            <person name="Graves T."/>
            <person name="Wallis J."/>
            <person name="Puente X.S."/>
            <person name="Lopez-Otin C."/>
            <person name="Ordonez G.R."/>
            <person name="Eichler E.E."/>
            <person name="Chen L."/>
            <person name="Cheng Z."/>
            <person name="Deakin J.E."/>
            <person name="Alsop A."/>
            <person name="Thompson K."/>
            <person name="Kirby P."/>
            <person name="Papenfuss A.T."/>
            <person name="Wakefield M.J."/>
            <person name="Olender T."/>
            <person name="Lancet D."/>
            <person name="Huttley G.A."/>
            <person name="Smit A.F."/>
            <person name="Pask A."/>
            <person name="Temple-Smith P."/>
            <person name="Batzer M.A."/>
            <person name="Walker J.A."/>
            <person name="Konkel M.K."/>
            <person name="Harris R.S."/>
            <person name="Whittington C.M."/>
            <person name="Wong E.S."/>
            <person name="Gemmell N.J."/>
            <person name="Buschiazzo E."/>
            <person name="Vargas Jentzsch I.M."/>
            <person name="Merkel A."/>
            <person name="Schmitz J."/>
            <person name="Zemann A."/>
            <person name="Churakov G."/>
            <person name="Kriegs J.O."/>
            <person name="Brosius J."/>
            <person name="Murchison E.P."/>
            <person name="Sachidanandam R."/>
            <person name="Smith C."/>
            <person name="Hannon G.J."/>
            <person name="Tsend-Ayush E."/>
            <person name="McMillan D."/>
            <person name="Attenborough R."/>
            <person name="Rens W."/>
            <person name="Ferguson-Smith M."/>
            <person name="Lefevre C.M."/>
            <person name="Sharp J.A."/>
            <person name="Nicholas K.R."/>
            <person name="Ray D.A."/>
            <person name="Kube M."/>
            <person name="Reinhardt R."/>
            <person name="Pringle T.H."/>
            <person name="Taylor J."/>
            <person name="Jones R.C."/>
            <person name="Nixon B."/>
            <person name="Dacheux J.L."/>
            <person name="Niwa H."/>
            <person name="Sekita Y."/>
            <person name="Huang X."/>
            <person name="Stark A."/>
            <person name="Kheradpour P."/>
            <person name="Kellis M."/>
            <person name="Flicek P."/>
            <person name="Chen Y."/>
            <person name="Webber C."/>
            <person name="Hardison R."/>
            <person name="Nelson J."/>
            <person name="Hallsworth-Pepin K."/>
            <person name="Delehaunty K."/>
            <person name="Markovic C."/>
            <person name="Minx P."/>
            <person name="Feng Y."/>
            <person name="Kremitzki C."/>
            <person name="Mitreva M."/>
            <person name="Glasscock J."/>
            <person name="Wylie T."/>
            <person name="Wohldmann P."/>
            <person name="Thiru P."/>
            <person name="Nhan M.N."/>
            <person name="Pohl C.S."/>
            <person name="Smith S.M."/>
            <person name="Hou S."/>
            <person name="Nefedov M."/>
            <person name="de Jong P.J."/>
            <person name="Renfree M.B."/>
            <person name="Mardis E.R."/>
            <person name="Wilson R.K."/>
        </authorList>
    </citation>
    <scope>NUCLEOTIDE SEQUENCE [LARGE SCALE GENOMIC DNA]</scope>
    <source>
        <strain evidence="15 16">Glennie</strain>
    </source>
</reference>
<accession>A0A6I8NW48</accession>
<dbReference type="GO" id="GO:0030971">
    <property type="term" value="F:receptor tyrosine kinase binding"/>
    <property type="evidence" value="ECO:0007669"/>
    <property type="project" value="InterPro"/>
</dbReference>
<evidence type="ECO:0000256" key="3">
    <source>
        <dbReference type="ARBA" id="ARBA00022525"/>
    </source>
</evidence>
<dbReference type="GO" id="GO:0005615">
    <property type="term" value="C:extracellular space"/>
    <property type="evidence" value="ECO:0000318"/>
    <property type="project" value="GO_Central"/>
</dbReference>
<dbReference type="GO" id="GO:0007422">
    <property type="term" value="P:peripheral nervous system development"/>
    <property type="evidence" value="ECO:0000318"/>
    <property type="project" value="GO_Central"/>
</dbReference>
<reference evidence="15" key="3">
    <citation type="submission" date="2025-09" db="UniProtKB">
        <authorList>
            <consortium name="Ensembl"/>
        </authorList>
    </citation>
    <scope>IDENTIFICATION</scope>
    <source>
        <strain evidence="15">Glennie</strain>
    </source>
</reference>
<keyword evidence="16" id="KW-1185">Reference proteome</keyword>
<feature type="region of interest" description="Disordered" evidence="12">
    <location>
        <begin position="37"/>
        <end position="133"/>
    </location>
</feature>
<dbReference type="GO" id="GO:0008083">
    <property type="term" value="F:growth factor activity"/>
    <property type="evidence" value="ECO:0000318"/>
    <property type="project" value="GO_Central"/>
</dbReference>
<dbReference type="Bgee" id="ENSOANG00000048084">
    <property type="expression patterns" value="Expressed in fibroblast and 4 other cell types or tissues"/>
</dbReference>
<dbReference type="GeneTree" id="ENSGT00950000182993"/>
<comment type="subcellular location">
    <subcellularLocation>
        <location evidence="1">Secreted</location>
    </subcellularLocation>
</comment>
<feature type="signal peptide" evidence="13">
    <location>
        <begin position="1"/>
        <end position="39"/>
    </location>
</feature>
<dbReference type="Proteomes" id="UP000002279">
    <property type="component" value="Chromosome 18"/>
</dbReference>
<dbReference type="SUPFAM" id="SSF57501">
    <property type="entry name" value="Cystine-knot cytokines"/>
    <property type="match status" value="1"/>
</dbReference>
<comment type="function">
    <text evidence="8">Growth factor that supports the survival of sensory and sympathetic peripheral neurons in culture and also supports the survival of dopaminergic neurons of the ventral mid-brain. Acts by binding to its coreceptor, GFRA3, leading to autophosphorylation and activation of the RET receptor. Strong attractant of gut hematopoietic cells thus promoting the formation Peyer's patch-like structures, a major component of the gut-associated lymphoid tissue.</text>
</comment>
<dbReference type="PANTHER" id="PTHR12173">
    <property type="entry name" value="GDNF SUBFAMILY OF TGF-BETA FAMILY"/>
    <property type="match status" value="1"/>
</dbReference>
<evidence type="ECO:0000256" key="4">
    <source>
        <dbReference type="ARBA" id="ARBA00022729"/>
    </source>
</evidence>
<comment type="similarity">
    <text evidence="2">Belongs to the TGF-beta family. GDNF subfamily.</text>
</comment>
<keyword evidence="7" id="KW-0325">Glycoprotein</keyword>
<evidence type="ECO:0000256" key="5">
    <source>
        <dbReference type="ARBA" id="ARBA00023030"/>
    </source>
</evidence>
<comment type="subunit">
    <text evidence="9">Homodimer; disulfide-linked. Interacts with GFRA3 coreceptor and RET: forms a 2:2:2 ternary complex composed of ARTN ligand, GFRA3 and RET receptor.</text>
</comment>
<dbReference type="PANTHER" id="PTHR12173:SF9">
    <property type="entry name" value="ARTEMIN"/>
    <property type="match status" value="1"/>
</dbReference>
<keyword evidence="5 11" id="KW-0339">Growth factor</keyword>
<feature type="chain" id="PRO_5026288101" description="Artemin" evidence="13">
    <location>
        <begin position="40"/>
        <end position="229"/>
    </location>
</feature>
<evidence type="ECO:0000256" key="7">
    <source>
        <dbReference type="ARBA" id="ARBA00023180"/>
    </source>
</evidence>
<dbReference type="PROSITE" id="PS51362">
    <property type="entry name" value="TGF_BETA_2"/>
    <property type="match status" value="1"/>
</dbReference>
<keyword evidence="6" id="KW-1015">Disulfide bond</keyword>
<name>A0A6I8NW48_ORNAN</name>
<keyword evidence="3" id="KW-0964">Secreted</keyword>
<evidence type="ECO:0000256" key="8">
    <source>
        <dbReference type="ARBA" id="ARBA00058643"/>
    </source>
</evidence>
<sequence>MESRVEGRAFPLMTLFPNWQAVLWQALTIMALLAGPSASSPSTGQRHGPLHDYGSSAPLAGLEGLLTPTQSTLHGENPTGVGEPPPPPRGEEKPPESLLLREGRSPRAQVKGRAQKGQRGKGGRGKAKQRGCHLQTQLVKVRELGLGHDSDELVRFRYCSGSCQRARSNHDVSLAYLLSAGTLRPSPPARVLSHPCCRPTRYEAVSFMDVHNTWQTVERLSAAECSCLG</sequence>
<proteinExistence type="inferred from homology"/>
<feature type="compositionally biased region" description="Basic and acidic residues" evidence="12">
    <location>
        <begin position="89"/>
        <end position="105"/>
    </location>
</feature>
<keyword evidence="4 13" id="KW-0732">Signal</keyword>
<reference evidence="15" key="2">
    <citation type="submission" date="2025-08" db="UniProtKB">
        <authorList>
            <consortium name="Ensembl"/>
        </authorList>
    </citation>
    <scope>IDENTIFICATION</scope>
    <source>
        <strain evidence="15">Glennie</strain>
    </source>
</reference>
<dbReference type="OMA" id="EMIFKYC"/>
<dbReference type="AlphaFoldDB" id="A0A6I8NW48"/>
<feature type="compositionally biased region" description="Basic residues" evidence="12">
    <location>
        <begin position="113"/>
        <end position="131"/>
    </location>
</feature>
<evidence type="ECO:0000256" key="2">
    <source>
        <dbReference type="ARBA" id="ARBA00009832"/>
    </source>
</evidence>
<evidence type="ECO:0000313" key="16">
    <source>
        <dbReference type="Proteomes" id="UP000002279"/>
    </source>
</evidence>